<dbReference type="SUPFAM" id="SSF47413">
    <property type="entry name" value="lambda repressor-like DNA-binding domains"/>
    <property type="match status" value="1"/>
</dbReference>
<dbReference type="CDD" id="cd00093">
    <property type="entry name" value="HTH_XRE"/>
    <property type="match status" value="1"/>
</dbReference>
<reference evidence="2 3" key="1">
    <citation type="submission" date="2017-02" db="EMBL/GenBank/DDBJ databases">
        <authorList>
            <person name="Peterson S.W."/>
        </authorList>
    </citation>
    <scope>NUCLEOTIDE SEQUENCE [LARGE SCALE GENOMIC DNA]</scope>
    <source>
        <strain evidence="2 3">ATCC 27749</strain>
    </source>
</reference>
<dbReference type="Proteomes" id="UP000190286">
    <property type="component" value="Unassembled WGS sequence"/>
</dbReference>
<protein>
    <submittedName>
        <fullName evidence="2">Helix-turn-helix domain-containing protein</fullName>
    </submittedName>
</protein>
<accession>A0A1T4WGH5</accession>
<dbReference type="AlphaFoldDB" id="A0A1T4WGH5"/>
<evidence type="ECO:0000313" key="2">
    <source>
        <dbReference type="EMBL" id="SKA76005.1"/>
    </source>
</evidence>
<dbReference type="RefSeq" id="WP_078783526.1">
    <property type="nucleotide sequence ID" value="NZ_DBGBGN010000140.1"/>
</dbReference>
<dbReference type="EMBL" id="FUYF01000002">
    <property type="protein sequence ID" value="SKA76005.1"/>
    <property type="molecule type" value="Genomic_DNA"/>
</dbReference>
<dbReference type="Gene3D" id="1.10.260.40">
    <property type="entry name" value="lambda repressor-like DNA-binding domains"/>
    <property type="match status" value="1"/>
</dbReference>
<evidence type="ECO:0000313" key="3">
    <source>
        <dbReference type="Proteomes" id="UP000190286"/>
    </source>
</evidence>
<feature type="domain" description="HTH cro/C1-type" evidence="1">
    <location>
        <begin position="12"/>
        <end position="66"/>
    </location>
</feature>
<dbReference type="OrthoDB" id="2087471at2"/>
<evidence type="ECO:0000259" key="1">
    <source>
        <dbReference type="PROSITE" id="PS50943"/>
    </source>
</evidence>
<keyword evidence="3" id="KW-1185">Reference proteome</keyword>
<dbReference type="SMART" id="SM00530">
    <property type="entry name" value="HTH_XRE"/>
    <property type="match status" value="1"/>
</dbReference>
<dbReference type="PROSITE" id="PS50943">
    <property type="entry name" value="HTH_CROC1"/>
    <property type="match status" value="1"/>
</dbReference>
<dbReference type="STRING" id="745368.SAMN02745178_00513"/>
<organism evidence="2 3">
    <name type="scientific">Gemmiger formicilis</name>
    <dbReference type="NCBI Taxonomy" id="745368"/>
    <lineage>
        <taxon>Bacteria</taxon>
        <taxon>Bacillati</taxon>
        <taxon>Bacillota</taxon>
        <taxon>Clostridia</taxon>
        <taxon>Eubacteriales</taxon>
        <taxon>Gemmiger</taxon>
    </lineage>
</organism>
<dbReference type="Pfam" id="PF01381">
    <property type="entry name" value="HTH_3"/>
    <property type="match status" value="1"/>
</dbReference>
<dbReference type="InterPro" id="IPR001387">
    <property type="entry name" value="Cro/C1-type_HTH"/>
</dbReference>
<gene>
    <name evidence="2" type="ORF">SAMN02745178_00513</name>
</gene>
<dbReference type="GO" id="GO:0003677">
    <property type="term" value="F:DNA binding"/>
    <property type="evidence" value="ECO:0007669"/>
    <property type="project" value="InterPro"/>
</dbReference>
<proteinExistence type="predicted"/>
<dbReference type="GeneID" id="93337005"/>
<name>A0A1T4WGH5_9FIRM</name>
<sequence length="201" mass="22976">MSAYRCRVAEAMTAAREAAGVSQRELADRLGRDKRTIQKWEKGEMKIALEDFLAVFDALKVQVEPYSKWIRHPELFPNGLSDILQYSTDKKRAALGDFYCRQASPMEVEQEYYFLFADHGSDYHGMYQQWMANLLTPLRDRRRICAQVIENYNEALATGTITDPDAPQPNMEVLQACYEASAQSIQNGANGYTMLSLDLNR</sequence>
<dbReference type="InterPro" id="IPR010982">
    <property type="entry name" value="Lambda_DNA-bd_dom_sf"/>
</dbReference>